<dbReference type="PANTHER" id="PTHR20275:SF28">
    <property type="entry name" value="NADH KINASE"/>
    <property type="match status" value="1"/>
</dbReference>
<accession>A0A2I0JE36</accession>
<dbReference type="GO" id="GO:0042736">
    <property type="term" value="F:NADH kinase activity"/>
    <property type="evidence" value="ECO:0007669"/>
    <property type="project" value="UniProtKB-EC"/>
</dbReference>
<keyword evidence="4" id="KW-0963">Cytoplasm</keyword>
<evidence type="ECO:0000256" key="9">
    <source>
        <dbReference type="ARBA" id="ARBA00022857"/>
    </source>
</evidence>
<evidence type="ECO:0000256" key="3">
    <source>
        <dbReference type="ARBA" id="ARBA00011738"/>
    </source>
</evidence>
<gene>
    <name evidence="12" type="ORF">CRG98_025333</name>
</gene>
<dbReference type="GO" id="GO:0005737">
    <property type="term" value="C:cytoplasm"/>
    <property type="evidence" value="ECO:0007669"/>
    <property type="project" value="UniProtKB-SubCell"/>
</dbReference>
<name>A0A2I0JE36_PUNGR</name>
<evidence type="ECO:0000256" key="5">
    <source>
        <dbReference type="ARBA" id="ARBA00022679"/>
    </source>
</evidence>
<dbReference type="EMBL" id="PGOL01001794">
    <property type="protein sequence ID" value="PKI54273.1"/>
    <property type="molecule type" value="Genomic_DNA"/>
</dbReference>
<comment type="similarity">
    <text evidence="2">Belongs to the NAD kinase family.</text>
</comment>
<dbReference type="AlphaFoldDB" id="A0A2I0JE36"/>
<dbReference type="STRING" id="22663.A0A2I0JE36"/>
<dbReference type="Pfam" id="PF01513">
    <property type="entry name" value="NAD_kinase"/>
    <property type="match status" value="1"/>
</dbReference>
<evidence type="ECO:0000256" key="2">
    <source>
        <dbReference type="ARBA" id="ARBA00010995"/>
    </source>
</evidence>
<dbReference type="InterPro" id="IPR016064">
    <property type="entry name" value="NAD/diacylglycerol_kinase_sf"/>
</dbReference>
<evidence type="ECO:0000256" key="8">
    <source>
        <dbReference type="ARBA" id="ARBA00022840"/>
    </source>
</evidence>
<evidence type="ECO:0000256" key="1">
    <source>
        <dbReference type="ARBA" id="ARBA00004496"/>
    </source>
</evidence>
<dbReference type="InterPro" id="IPR017437">
    <property type="entry name" value="ATP-NAD_kinase_PpnK-typ_C"/>
</dbReference>
<dbReference type="GeneID" id="116213332"/>
<evidence type="ECO:0000256" key="6">
    <source>
        <dbReference type="ARBA" id="ARBA00022741"/>
    </source>
</evidence>
<dbReference type="Pfam" id="PF20143">
    <property type="entry name" value="NAD_kinase_C"/>
    <property type="match status" value="1"/>
</dbReference>
<dbReference type="GO" id="GO:0005524">
    <property type="term" value="F:ATP binding"/>
    <property type="evidence" value="ECO:0007669"/>
    <property type="project" value="UniProtKB-KW"/>
</dbReference>
<evidence type="ECO:0000256" key="10">
    <source>
        <dbReference type="ARBA" id="ARBA00023027"/>
    </source>
</evidence>
<dbReference type="OrthoDB" id="185618at2759"/>
<comment type="caution">
    <text evidence="12">The sequence shown here is derived from an EMBL/GenBank/DDBJ whole genome shotgun (WGS) entry which is preliminary data.</text>
</comment>
<evidence type="ECO:0000256" key="4">
    <source>
        <dbReference type="ARBA" id="ARBA00022490"/>
    </source>
</evidence>
<reference evidence="12 13" key="1">
    <citation type="submission" date="2017-11" db="EMBL/GenBank/DDBJ databases">
        <title>De-novo sequencing of pomegranate (Punica granatum L.) genome.</title>
        <authorList>
            <person name="Akparov Z."/>
            <person name="Amiraslanov A."/>
            <person name="Hajiyeva S."/>
            <person name="Abbasov M."/>
            <person name="Kaur K."/>
            <person name="Hamwieh A."/>
            <person name="Solovyev V."/>
            <person name="Salamov A."/>
            <person name="Braich B."/>
            <person name="Kosarev P."/>
            <person name="Mahmoud A."/>
            <person name="Hajiyev E."/>
            <person name="Babayeva S."/>
            <person name="Izzatullayeva V."/>
            <person name="Mammadov A."/>
            <person name="Mammadov A."/>
            <person name="Sharifova S."/>
            <person name="Ojaghi J."/>
            <person name="Eynullazada K."/>
            <person name="Bayramov B."/>
            <person name="Abdulazimova A."/>
            <person name="Shahmuradov I."/>
        </authorList>
    </citation>
    <scope>NUCLEOTIDE SEQUENCE [LARGE SCALE GENOMIC DNA]</scope>
    <source>
        <strain evidence="13">cv. AG2017</strain>
        <tissue evidence="12">Leaf</tissue>
    </source>
</reference>
<evidence type="ECO:0000313" key="12">
    <source>
        <dbReference type="EMBL" id="PKI54273.1"/>
    </source>
</evidence>
<dbReference type="Gene3D" id="2.60.200.30">
    <property type="entry name" value="Probable inorganic polyphosphate/atp-NAD kinase, domain 2"/>
    <property type="match status" value="1"/>
</dbReference>
<dbReference type="GO" id="GO:0019674">
    <property type="term" value="P:NAD+ metabolic process"/>
    <property type="evidence" value="ECO:0007669"/>
    <property type="project" value="InterPro"/>
</dbReference>
<dbReference type="PANTHER" id="PTHR20275">
    <property type="entry name" value="NAD KINASE"/>
    <property type="match status" value="1"/>
</dbReference>
<dbReference type="InterPro" id="IPR002504">
    <property type="entry name" value="NADK"/>
</dbReference>
<keyword evidence="9" id="KW-0521">NADP</keyword>
<dbReference type="EC" id="2.7.1.86" evidence="11"/>
<keyword evidence="6" id="KW-0547">Nucleotide-binding</keyword>
<dbReference type="InterPro" id="IPR017438">
    <property type="entry name" value="ATP-NAD_kinase_N"/>
</dbReference>
<keyword evidence="7" id="KW-0418">Kinase</keyword>
<keyword evidence="10" id="KW-0520">NAD</keyword>
<comment type="subunit">
    <text evidence="3">Homodimer.</text>
</comment>
<dbReference type="FunFam" id="2.60.200.30:FF:000015">
    <property type="entry name" value="NAD(H) kinase 3"/>
    <property type="match status" value="1"/>
</dbReference>
<dbReference type="Proteomes" id="UP000233551">
    <property type="component" value="Unassembled WGS sequence"/>
</dbReference>
<dbReference type="GO" id="GO:0006741">
    <property type="term" value="P:NADP+ biosynthetic process"/>
    <property type="evidence" value="ECO:0007669"/>
    <property type="project" value="InterPro"/>
</dbReference>
<keyword evidence="8" id="KW-0067">ATP-binding</keyword>
<dbReference type="FunFam" id="3.40.50.10330:FF:000027">
    <property type="entry name" value="NADH kinase"/>
    <property type="match status" value="1"/>
</dbReference>
<comment type="subcellular location">
    <subcellularLocation>
        <location evidence="1">Cytoplasm</location>
    </subcellularLocation>
</comment>
<sequence length="332" mass="37013">MARRKLLLLLKPLDAYSLGSSSNGVSRLSNPQILHHLDSRNKVHKDVISFCKNILQKKFVDWEEILRDNLCYPVRNVDVVVTFGGDGTLLHASHFVDDSIPILGVNSDPTNAEEVEEHNNEFDATRSTGYLCAATVNNFEQVLDDILEGRSVPSELTRLSVHVNSELLPMYALNDILIAHPCPAEVSWFSFRIKKEGQPYSPLLNCRSCGLRVSTATGSTAAMLSAGGFQMPISSHDLQYMVREPISPGAASSRMYGLINPNQSLDIAWYCKEGYIYVDGSQVRYYIKHGDTIEVSARAPLLRVYLPPHLLGQGGSYFRRNPVGEKRELSKM</sequence>
<organism evidence="12 13">
    <name type="scientific">Punica granatum</name>
    <name type="common">Pomegranate</name>
    <dbReference type="NCBI Taxonomy" id="22663"/>
    <lineage>
        <taxon>Eukaryota</taxon>
        <taxon>Viridiplantae</taxon>
        <taxon>Streptophyta</taxon>
        <taxon>Embryophyta</taxon>
        <taxon>Tracheophyta</taxon>
        <taxon>Spermatophyta</taxon>
        <taxon>Magnoliopsida</taxon>
        <taxon>eudicotyledons</taxon>
        <taxon>Gunneridae</taxon>
        <taxon>Pentapetalae</taxon>
        <taxon>rosids</taxon>
        <taxon>malvids</taxon>
        <taxon>Myrtales</taxon>
        <taxon>Lythraceae</taxon>
        <taxon>Punica</taxon>
    </lineage>
</organism>
<evidence type="ECO:0000256" key="7">
    <source>
        <dbReference type="ARBA" id="ARBA00022777"/>
    </source>
</evidence>
<evidence type="ECO:0000313" key="13">
    <source>
        <dbReference type="Proteomes" id="UP000233551"/>
    </source>
</evidence>
<protein>
    <recommendedName>
        <fullName evidence="11">NADH kinase</fullName>
        <ecNumber evidence="11">2.7.1.86</ecNumber>
    </recommendedName>
</protein>
<keyword evidence="5" id="KW-0808">Transferase</keyword>
<evidence type="ECO:0000256" key="11">
    <source>
        <dbReference type="ARBA" id="ARBA00066398"/>
    </source>
</evidence>
<dbReference type="SUPFAM" id="SSF111331">
    <property type="entry name" value="NAD kinase/diacylglycerol kinase-like"/>
    <property type="match status" value="1"/>
</dbReference>
<keyword evidence="13" id="KW-1185">Reference proteome</keyword>
<proteinExistence type="inferred from homology"/>
<dbReference type="GO" id="GO:0003951">
    <property type="term" value="F:NAD+ kinase activity"/>
    <property type="evidence" value="ECO:0007669"/>
    <property type="project" value="InterPro"/>
</dbReference>
<dbReference type="Gene3D" id="3.40.50.10330">
    <property type="entry name" value="Probable inorganic polyphosphate/atp-NAD kinase, domain 1"/>
    <property type="match status" value="1"/>
</dbReference>